<dbReference type="AlphaFoldDB" id="A0A2K3UYZ0"/>
<gene>
    <name evidence="2" type="ORF">CVO96_10500</name>
</gene>
<proteinExistence type="predicted"/>
<protein>
    <submittedName>
        <fullName evidence="2">Uncharacterized protein</fullName>
    </submittedName>
</protein>
<accession>A0A2K3UYZ0</accession>
<evidence type="ECO:0000313" key="3">
    <source>
        <dbReference type="Proteomes" id="UP000236379"/>
    </source>
</evidence>
<dbReference type="Proteomes" id="UP000236379">
    <property type="component" value="Unassembled WGS sequence"/>
</dbReference>
<evidence type="ECO:0000256" key="1">
    <source>
        <dbReference type="SAM" id="MobiDB-lite"/>
    </source>
</evidence>
<comment type="caution">
    <text evidence="2">The sequence shown here is derived from an EMBL/GenBank/DDBJ whole genome shotgun (WGS) entry which is preliminary data.</text>
</comment>
<dbReference type="OrthoDB" id="72190at2"/>
<dbReference type="EMBL" id="PPPD01000001">
    <property type="protein sequence ID" value="PNY81749.1"/>
    <property type="molecule type" value="Genomic_DNA"/>
</dbReference>
<feature type="region of interest" description="Disordered" evidence="1">
    <location>
        <begin position="1"/>
        <end position="61"/>
    </location>
</feature>
<organism evidence="2 3">
    <name type="scientific">Deinococcus koreensis</name>
    <dbReference type="NCBI Taxonomy" id="2054903"/>
    <lineage>
        <taxon>Bacteria</taxon>
        <taxon>Thermotogati</taxon>
        <taxon>Deinococcota</taxon>
        <taxon>Deinococci</taxon>
        <taxon>Deinococcales</taxon>
        <taxon>Deinococcaceae</taxon>
        <taxon>Deinococcus</taxon>
    </lineage>
</organism>
<sequence>MSDDPKTGYDPADQSPAEGQSHPIPDAARGQSTGVDPAAKDEPAEGGRDEVEDTPTSGREG</sequence>
<dbReference type="RefSeq" id="WP_103312190.1">
    <property type="nucleotide sequence ID" value="NZ_PPPD01000001.1"/>
</dbReference>
<evidence type="ECO:0000313" key="2">
    <source>
        <dbReference type="EMBL" id="PNY81749.1"/>
    </source>
</evidence>
<name>A0A2K3UYZ0_9DEIO</name>
<feature type="compositionally biased region" description="Basic and acidic residues" evidence="1">
    <location>
        <begin position="38"/>
        <end position="49"/>
    </location>
</feature>
<reference evidence="2 3" key="1">
    <citation type="submission" date="2018-01" db="EMBL/GenBank/DDBJ databases">
        <title>Deinococcus koreensis sp. nov., a radiation-resistant bacterium isolated from river water.</title>
        <authorList>
            <person name="Choi A."/>
        </authorList>
    </citation>
    <scope>NUCLEOTIDE SEQUENCE [LARGE SCALE GENOMIC DNA]</scope>
    <source>
        <strain evidence="2 3">SJW1-2</strain>
    </source>
</reference>
<keyword evidence="3" id="KW-1185">Reference proteome</keyword>